<evidence type="ECO:0000313" key="3">
    <source>
        <dbReference type="Proteomes" id="UP001175271"/>
    </source>
</evidence>
<protein>
    <submittedName>
        <fullName evidence="2">Uncharacterized protein</fullName>
    </submittedName>
</protein>
<feature type="region of interest" description="Disordered" evidence="1">
    <location>
        <begin position="538"/>
        <end position="600"/>
    </location>
</feature>
<dbReference type="EMBL" id="JAUCMV010000003">
    <property type="protein sequence ID" value="KAK0410058.1"/>
    <property type="molecule type" value="Genomic_DNA"/>
</dbReference>
<dbReference type="AlphaFoldDB" id="A0AA39LUG5"/>
<feature type="compositionally biased region" description="Low complexity" evidence="1">
    <location>
        <begin position="315"/>
        <end position="325"/>
    </location>
</feature>
<sequence length="625" mass="70273">MTDPPKASSSSSDGSVAAEDAKEVDNAVGVLVLEYLRRKCPKTARAFKEEVDFLKTREKNGIHSALQGMTLERVVSAHFGSATLLQNYARQLQNLSCELLAKSSAFSLLDPLEAPATSKRHEEPSGREESSELLPDQFEEVNCEDTFHKAEETASAKIALKAKRSPKKTERVERTVEALPSEKDAAAGDLLEELMAYEQNLRAIEKERLKKKKHEERLGKEKKAKKNREHRSSSKRRPREETREEREERERKEEEERRKKAENKRLTVDYQYRLCANFPALRAESADNYMHLLERTQRNYRPKPLEEKAEIGSVTPESSRESSPNPEERTPERKVEIPSVKFEPATPSASSSPLASFPRKGLSTKKRPRVEEPKKTRAAPGMAEQNAALAFLLPAQTLRNNFSIPKKRNASNQASVQNSPMCLEEGRGDAGPSGLQNGKKEGRRGPCTPPPRSVGTMKKRDLEKSGLEEVYENISPEYLEMVTSSKDEDGTPTPQSTSESSSVQTPLMDTPAKRVCFRKVGDTDLFKRLQAEALASENGFDSPAFSSPPFEDANHPLSPQHTSLSARKKKKSRWDTDFGSIERHTVDSRSPQERGPRHFLESDERKSIVKKLHGTFEKTILDPVD</sequence>
<feature type="compositionally biased region" description="Low complexity" evidence="1">
    <location>
        <begin position="7"/>
        <end position="18"/>
    </location>
</feature>
<comment type="caution">
    <text evidence="2">The sequence shown here is derived from an EMBL/GenBank/DDBJ whole genome shotgun (WGS) entry which is preliminary data.</text>
</comment>
<feature type="region of interest" description="Disordered" evidence="1">
    <location>
        <begin position="158"/>
        <end position="180"/>
    </location>
</feature>
<feature type="compositionally biased region" description="Basic and acidic residues" evidence="1">
    <location>
        <begin position="300"/>
        <end position="310"/>
    </location>
</feature>
<keyword evidence="3" id="KW-1185">Reference proteome</keyword>
<feature type="region of interest" description="Disordered" evidence="1">
    <location>
        <begin position="300"/>
        <end position="384"/>
    </location>
</feature>
<feature type="region of interest" description="Disordered" evidence="1">
    <location>
        <begin position="404"/>
        <end position="509"/>
    </location>
</feature>
<accession>A0AA39LUG5</accession>
<feature type="compositionally biased region" description="Basic and acidic residues" evidence="1">
    <location>
        <begin position="238"/>
        <end position="267"/>
    </location>
</feature>
<organism evidence="2 3">
    <name type="scientific">Steinernema hermaphroditum</name>
    <dbReference type="NCBI Taxonomy" id="289476"/>
    <lineage>
        <taxon>Eukaryota</taxon>
        <taxon>Metazoa</taxon>
        <taxon>Ecdysozoa</taxon>
        <taxon>Nematoda</taxon>
        <taxon>Chromadorea</taxon>
        <taxon>Rhabditida</taxon>
        <taxon>Tylenchina</taxon>
        <taxon>Panagrolaimomorpha</taxon>
        <taxon>Strongyloidoidea</taxon>
        <taxon>Steinernematidae</taxon>
        <taxon>Steinernema</taxon>
    </lineage>
</organism>
<feature type="region of interest" description="Disordered" evidence="1">
    <location>
        <begin position="211"/>
        <end position="269"/>
    </location>
</feature>
<feature type="compositionally biased region" description="Basic and acidic residues" evidence="1">
    <location>
        <begin position="458"/>
        <end position="467"/>
    </location>
</feature>
<feature type="compositionally biased region" description="Basic residues" evidence="1">
    <location>
        <begin position="222"/>
        <end position="237"/>
    </location>
</feature>
<feature type="compositionally biased region" description="Basic and acidic residues" evidence="1">
    <location>
        <begin position="326"/>
        <end position="336"/>
    </location>
</feature>
<proteinExistence type="predicted"/>
<feature type="compositionally biased region" description="Basic and acidic residues" evidence="1">
    <location>
        <begin position="119"/>
        <end position="130"/>
    </location>
</feature>
<feature type="compositionally biased region" description="Polar residues" evidence="1">
    <location>
        <begin position="410"/>
        <end position="420"/>
    </location>
</feature>
<evidence type="ECO:0000256" key="1">
    <source>
        <dbReference type="SAM" id="MobiDB-lite"/>
    </source>
</evidence>
<feature type="region of interest" description="Disordered" evidence="1">
    <location>
        <begin position="115"/>
        <end position="135"/>
    </location>
</feature>
<name>A0AA39LUG5_9BILA</name>
<feature type="region of interest" description="Disordered" evidence="1">
    <location>
        <begin position="1"/>
        <end position="21"/>
    </location>
</feature>
<feature type="compositionally biased region" description="Basic and acidic residues" evidence="1">
    <location>
        <begin position="573"/>
        <end position="600"/>
    </location>
</feature>
<gene>
    <name evidence="2" type="ORF">QR680_004921</name>
</gene>
<evidence type="ECO:0000313" key="2">
    <source>
        <dbReference type="EMBL" id="KAK0410058.1"/>
    </source>
</evidence>
<dbReference type="Proteomes" id="UP001175271">
    <property type="component" value="Unassembled WGS sequence"/>
</dbReference>
<feature type="compositionally biased region" description="Basic and acidic residues" evidence="1">
    <location>
        <begin position="167"/>
        <end position="180"/>
    </location>
</feature>
<feature type="compositionally biased region" description="Low complexity" evidence="1">
    <location>
        <begin position="344"/>
        <end position="356"/>
    </location>
</feature>
<feature type="compositionally biased region" description="Low complexity" evidence="1">
    <location>
        <begin position="491"/>
        <end position="506"/>
    </location>
</feature>
<reference evidence="2" key="1">
    <citation type="submission" date="2023-06" db="EMBL/GenBank/DDBJ databases">
        <title>Genomic analysis of the entomopathogenic nematode Steinernema hermaphroditum.</title>
        <authorList>
            <person name="Schwarz E.M."/>
            <person name="Heppert J.K."/>
            <person name="Baniya A."/>
            <person name="Schwartz H.T."/>
            <person name="Tan C.-H."/>
            <person name="Antoshechkin I."/>
            <person name="Sternberg P.W."/>
            <person name="Goodrich-Blair H."/>
            <person name="Dillman A.R."/>
        </authorList>
    </citation>
    <scope>NUCLEOTIDE SEQUENCE</scope>
    <source>
        <strain evidence="2">PS9179</strain>
        <tissue evidence="2">Whole animal</tissue>
    </source>
</reference>